<dbReference type="SUPFAM" id="SSF50129">
    <property type="entry name" value="GroES-like"/>
    <property type="match status" value="1"/>
</dbReference>
<sequence length="311" mass="31129">MRAVVVRSYGGPEVLELAEVPVPEPGPGQVRIRTRAAAVNPVDLATRAGHLVQGGLMASRDVTGLGWDVAGVVDAVGPAVAGLSPGDEVIGLSDRLDLALGTHAEQVVLDATAVARTPAGLSPEAAATLPLNVLTADQALDFLDLRAGQTLLVTGAAGAVGGFATELAAQRGIRVVAVAGAQDEELVRGLGAEIFVPRTRELSAAVRSAVPGGVDAALDAAVVGPAALEAVRNGGAFAAVVGGAAPVPLRGTRVANVWIRADGPRLAELALLAAGGRVTPRVAGTFPLADVATAHRLLEKGGVRGRPVLTP</sequence>
<dbReference type="InterPro" id="IPR011032">
    <property type="entry name" value="GroES-like_sf"/>
</dbReference>
<evidence type="ECO:0000259" key="2">
    <source>
        <dbReference type="SMART" id="SM00829"/>
    </source>
</evidence>
<feature type="domain" description="Enoyl reductase (ER)" evidence="2">
    <location>
        <begin position="10"/>
        <end position="309"/>
    </location>
</feature>
<keyword evidence="1" id="KW-0521">NADP</keyword>
<dbReference type="PANTHER" id="PTHR44154:SF1">
    <property type="entry name" value="QUINONE OXIDOREDUCTASE"/>
    <property type="match status" value="1"/>
</dbReference>
<dbReference type="Gene3D" id="3.40.50.720">
    <property type="entry name" value="NAD(P)-binding Rossmann-like Domain"/>
    <property type="match status" value="1"/>
</dbReference>
<dbReference type="InterPro" id="IPR036291">
    <property type="entry name" value="NAD(P)-bd_dom_sf"/>
</dbReference>
<evidence type="ECO:0000256" key="1">
    <source>
        <dbReference type="ARBA" id="ARBA00022857"/>
    </source>
</evidence>
<dbReference type="EMBL" id="BAABHK010000002">
    <property type="protein sequence ID" value="GAA4623083.1"/>
    <property type="molecule type" value="Genomic_DNA"/>
</dbReference>
<organism evidence="3 4">
    <name type="scientific">Actinoallomurus vinaceus</name>
    <dbReference type="NCBI Taxonomy" id="1080074"/>
    <lineage>
        <taxon>Bacteria</taxon>
        <taxon>Bacillati</taxon>
        <taxon>Actinomycetota</taxon>
        <taxon>Actinomycetes</taxon>
        <taxon>Streptosporangiales</taxon>
        <taxon>Thermomonosporaceae</taxon>
        <taxon>Actinoallomurus</taxon>
    </lineage>
</organism>
<dbReference type="CDD" id="cd05289">
    <property type="entry name" value="MDR_like_2"/>
    <property type="match status" value="1"/>
</dbReference>
<name>A0ABP8U5J2_9ACTN</name>
<evidence type="ECO:0000313" key="3">
    <source>
        <dbReference type="EMBL" id="GAA4623083.1"/>
    </source>
</evidence>
<comment type="caution">
    <text evidence="3">The sequence shown here is derived from an EMBL/GenBank/DDBJ whole genome shotgun (WGS) entry which is preliminary data.</text>
</comment>
<dbReference type="Pfam" id="PF08240">
    <property type="entry name" value="ADH_N"/>
    <property type="match status" value="1"/>
</dbReference>
<gene>
    <name evidence="3" type="ORF">GCM10023196_017830</name>
</gene>
<dbReference type="SUPFAM" id="SSF51735">
    <property type="entry name" value="NAD(P)-binding Rossmann-fold domains"/>
    <property type="match status" value="1"/>
</dbReference>
<reference evidence="4" key="1">
    <citation type="journal article" date="2019" name="Int. J. Syst. Evol. Microbiol.">
        <title>The Global Catalogue of Microorganisms (GCM) 10K type strain sequencing project: providing services to taxonomists for standard genome sequencing and annotation.</title>
        <authorList>
            <consortium name="The Broad Institute Genomics Platform"/>
            <consortium name="The Broad Institute Genome Sequencing Center for Infectious Disease"/>
            <person name="Wu L."/>
            <person name="Ma J."/>
        </authorList>
    </citation>
    <scope>NUCLEOTIDE SEQUENCE [LARGE SCALE GENOMIC DNA]</scope>
    <source>
        <strain evidence="4">JCM 17939</strain>
    </source>
</reference>
<dbReference type="InterPro" id="IPR051603">
    <property type="entry name" value="Zinc-ADH_QOR/CCCR"/>
</dbReference>
<keyword evidence="4" id="KW-1185">Reference proteome</keyword>
<dbReference type="InterPro" id="IPR013154">
    <property type="entry name" value="ADH-like_N"/>
</dbReference>
<evidence type="ECO:0000313" key="4">
    <source>
        <dbReference type="Proteomes" id="UP001501442"/>
    </source>
</evidence>
<dbReference type="InterPro" id="IPR020843">
    <property type="entry name" value="ER"/>
</dbReference>
<dbReference type="Proteomes" id="UP001501442">
    <property type="component" value="Unassembled WGS sequence"/>
</dbReference>
<proteinExistence type="predicted"/>
<dbReference type="PANTHER" id="PTHR44154">
    <property type="entry name" value="QUINONE OXIDOREDUCTASE"/>
    <property type="match status" value="1"/>
</dbReference>
<protein>
    <submittedName>
        <fullName evidence="3">NADP-dependent oxidoreductase</fullName>
    </submittedName>
</protein>
<dbReference type="Pfam" id="PF13602">
    <property type="entry name" value="ADH_zinc_N_2"/>
    <property type="match status" value="1"/>
</dbReference>
<accession>A0ABP8U5J2</accession>
<dbReference type="SMART" id="SM00829">
    <property type="entry name" value="PKS_ER"/>
    <property type="match status" value="1"/>
</dbReference>
<dbReference type="RefSeq" id="WP_345430168.1">
    <property type="nucleotide sequence ID" value="NZ_BAABHK010000002.1"/>
</dbReference>
<dbReference type="Gene3D" id="3.90.180.10">
    <property type="entry name" value="Medium-chain alcohol dehydrogenases, catalytic domain"/>
    <property type="match status" value="1"/>
</dbReference>